<proteinExistence type="predicted"/>
<dbReference type="RefSeq" id="WP_203756542.1">
    <property type="nucleotide sequence ID" value="NZ_BAAAUC010000141.1"/>
</dbReference>
<keyword evidence="2" id="KW-1185">Reference proteome</keyword>
<gene>
    <name evidence="1" type="ORF">Acy02nite_91960</name>
</gene>
<accession>A0A919M6A3</accession>
<evidence type="ECO:0000313" key="2">
    <source>
        <dbReference type="Proteomes" id="UP000619479"/>
    </source>
</evidence>
<sequence>MTGTLSVVRADRPGVADPAEKVDRIGRMLGRSLTYVDLPRDIGLAQPGLVLGEHTEWCIDGQATLVQHPQAAVPAVGWLLGGPAMRWEEWPAGPPACSGDGSGWSLHDV</sequence>
<organism evidence="1 2">
    <name type="scientific">Actinoplanes cyaneus</name>
    <dbReference type="NCBI Taxonomy" id="52696"/>
    <lineage>
        <taxon>Bacteria</taxon>
        <taxon>Bacillati</taxon>
        <taxon>Actinomycetota</taxon>
        <taxon>Actinomycetes</taxon>
        <taxon>Micromonosporales</taxon>
        <taxon>Micromonosporaceae</taxon>
        <taxon>Actinoplanes</taxon>
    </lineage>
</organism>
<reference evidence="1" key="1">
    <citation type="submission" date="2021-01" db="EMBL/GenBank/DDBJ databases">
        <title>Whole genome shotgun sequence of Actinoplanes cyaneus NBRC 14990.</title>
        <authorList>
            <person name="Komaki H."/>
            <person name="Tamura T."/>
        </authorList>
    </citation>
    <scope>NUCLEOTIDE SEQUENCE</scope>
    <source>
        <strain evidence="1">NBRC 14990</strain>
    </source>
</reference>
<evidence type="ECO:0000313" key="1">
    <source>
        <dbReference type="EMBL" id="GID71315.1"/>
    </source>
</evidence>
<comment type="caution">
    <text evidence="1">The sequence shown here is derived from an EMBL/GenBank/DDBJ whole genome shotgun (WGS) entry which is preliminary data.</text>
</comment>
<name>A0A919M6A3_9ACTN</name>
<dbReference type="Proteomes" id="UP000619479">
    <property type="component" value="Unassembled WGS sequence"/>
</dbReference>
<dbReference type="AlphaFoldDB" id="A0A919M6A3"/>
<dbReference type="EMBL" id="BOMH01000127">
    <property type="protein sequence ID" value="GID71315.1"/>
    <property type="molecule type" value="Genomic_DNA"/>
</dbReference>
<protein>
    <submittedName>
        <fullName evidence="1">Uncharacterized protein</fullName>
    </submittedName>
</protein>